<feature type="domain" description="Tyrosinase copper-binding" evidence="5">
    <location>
        <begin position="277"/>
        <end position="288"/>
    </location>
</feature>
<feature type="chain" id="PRO_5040277638" evidence="3">
    <location>
        <begin position="28"/>
        <end position="360"/>
    </location>
</feature>
<evidence type="ECO:0000256" key="3">
    <source>
        <dbReference type="SAM" id="SignalP"/>
    </source>
</evidence>
<keyword evidence="2" id="KW-0186">Copper</keyword>
<dbReference type="PANTHER" id="PTHR11474:SF126">
    <property type="entry name" value="TYROSINASE-LIKE PROTEIN TYR-1-RELATED"/>
    <property type="match status" value="1"/>
</dbReference>
<dbReference type="InterPro" id="IPR050316">
    <property type="entry name" value="Tyrosinase/Hemocyanin"/>
</dbReference>
<comment type="caution">
    <text evidence="6">The sequence shown here is derived from an EMBL/GenBank/DDBJ whole genome shotgun (WGS) entry which is preliminary data.</text>
</comment>
<dbReference type="SUPFAM" id="SSF48056">
    <property type="entry name" value="Di-copper centre-containing domain"/>
    <property type="match status" value="1"/>
</dbReference>
<dbReference type="Pfam" id="PF00264">
    <property type="entry name" value="Tyrosinase"/>
    <property type="match status" value="1"/>
</dbReference>
<dbReference type="GO" id="GO:0016491">
    <property type="term" value="F:oxidoreductase activity"/>
    <property type="evidence" value="ECO:0007669"/>
    <property type="project" value="InterPro"/>
</dbReference>
<feature type="signal peptide" evidence="3">
    <location>
        <begin position="1"/>
        <end position="27"/>
    </location>
</feature>
<dbReference type="EMBL" id="MU155346">
    <property type="protein sequence ID" value="KAF9475132.1"/>
    <property type="molecule type" value="Genomic_DNA"/>
</dbReference>
<feature type="domain" description="Tyrosinase copper-binding" evidence="4">
    <location>
        <begin position="98"/>
        <end position="115"/>
    </location>
</feature>
<dbReference type="PROSITE" id="PS00498">
    <property type="entry name" value="TYROSINASE_2"/>
    <property type="match status" value="1"/>
</dbReference>
<evidence type="ECO:0000259" key="4">
    <source>
        <dbReference type="PROSITE" id="PS00497"/>
    </source>
</evidence>
<dbReference type="PRINTS" id="PR00092">
    <property type="entry name" value="TYROSINASE"/>
</dbReference>
<dbReference type="GO" id="GO:0046872">
    <property type="term" value="F:metal ion binding"/>
    <property type="evidence" value="ECO:0007669"/>
    <property type="project" value="UniProtKB-KW"/>
</dbReference>
<evidence type="ECO:0000313" key="7">
    <source>
        <dbReference type="Proteomes" id="UP000807469"/>
    </source>
</evidence>
<gene>
    <name evidence="6" type="ORF">BDN70DRAFT_957971</name>
</gene>
<dbReference type="PROSITE" id="PS00497">
    <property type="entry name" value="TYROSINASE_1"/>
    <property type="match status" value="1"/>
</dbReference>
<dbReference type="PANTHER" id="PTHR11474">
    <property type="entry name" value="TYROSINASE FAMILY MEMBER"/>
    <property type="match status" value="1"/>
</dbReference>
<dbReference type="OrthoDB" id="6132182at2759"/>
<evidence type="ECO:0000256" key="1">
    <source>
        <dbReference type="ARBA" id="ARBA00022723"/>
    </source>
</evidence>
<dbReference type="Gene3D" id="1.10.1280.10">
    <property type="entry name" value="Di-copper center containing domain from catechol oxidase"/>
    <property type="match status" value="1"/>
</dbReference>
<dbReference type="AlphaFoldDB" id="A0A9P6CQJ4"/>
<dbReference type="InterPro" id="IPR008922">
    <property type="entry name" value="Di-copper_centre_dom_sf"/>
</dbReference>
<dbReference type="InterPro" id="IPR002227">
    <property type="entry name" value="Tyrosinase_Cu-bd"/>
</dbReference>
<organism evidence="6 7">
    <name type="scientific">Pholiota conissans</name>
    <dbReference type="NCBI Taxonomy" id="109636"/>
    <lineage>
        <taxon>Eukaryota</taxon>
        <taxon>Fungi</taxon>
        <taxon>Dikarya</taxon>
        <taxon>Basidiomycota</taxon>
        <taxon>Agaricomycotina</taxon>
        <taxon>Agaricomycetes</taxon>
        <taxon>Agaricomycetidae</taxon>
        <taxon>Agaricales</taxon>
        <taxon>Agaricineae</taxon>
        <taxon>Strophariaceae</taxon>
        <taxon>Pholiota</taxon>
    </lineage>
</organism>
<reference evidence="6" key="1">
    <citation type="submission" date="2020-11" db="EMBL/GenBank/DDBJ databases">
        <authorList>
            <consortium name="DOE Joint Genome Institute"/>
            <person name="Ahrendt S."/>
            <person name="Riley R."/>
            <person name="Andreopoulos W."/>
            <person name="Labutti K."/>
            <person name="Pangilinan J."/>
            <person name="Ruiz-Duenas F.J."/>
            <person name="Barrasa J.M."/>
            <person name="Sanchez-Garcia M."/>
            <person name="Camarero S."/>
            <person name="Miyauchi S."/>
            <person name="Serrano A."/>
            <person name="Linde D."/>
            <person name="Babiker R."/>
            <person name="Drula E."/>
            <person name="Ayuso-Fernandez I."/>
            <person name="Pacheco R."/>
            <person name="Padilla G."/>
            <person name="Ferreira P."/>
            <person name="Barriuso J."/>
            <person name="Kellner H."/>
            <person name="Castanera R."/>
            <person name="Alfaro M."/>
            <person name="Ramirez L."/>
            <person name="Pisabarro A.G."/>
            <person name="Kuo A."/>
            <person name="Tritt A."/>
            <person name="Lipzen A."/>
            <person name="He G."/>
            <person name="Yan M."/>
            <person name="Ng V."/>
            <person name="Cullen D."/>
            <person name="Martin F."/>
            <person name="Rosso M.-N."/>
            <person name="Henrissat B."/>
            <person name="Hibbett D."/>
            <person name="Martinez A.T."/>
            <person name="Grigoriev I.V."/>
        </authorList>
    </citation>
    <scope>NUCLEOTIDE SEQUENCE</scope>
    <source>
        <strain evidence="6">CIRM-BRFM 674</strain>
    </source>
</reference>
<name>A0A9P6CQJ4_9AGAR</name>
<protein>
    <submittedName>
        <fullName evidence="6">Di-copper centre-containing protein</fullName>
    </submittedName>
</protein>
<accession>A0A9P6CQJ4</accession>
<keyword evidence="3" id="KW-0732">Signal</keyword>
<evidence type="ECO:0000259" key="5">
    <source>
        <dbReference type="PROSITE" id="PS00498"/>
    </source>
</evidence>
<proteinExistence type="predicted"/>
<keyword evidence="7" id="KW-1185">Reference proteome</keyword>
<sequence length="360" mass="39682">MSTASKSLWLQWRLLFLVVSLALGVLASSPQSQSKRCQHPIVRKEWRTLTKKVQKEYLQAVQCILQKPALTSKAIAPGAVSRYDDLITTHILQTFSIHYVGHFLPWHRYFTAVYEQALRRECGYTGAQPYWDWTLDVPPLGEFTASPIWDATHGFGGNGPYLPLPADANPALAVPGRTGGGCVPDGPFANVTVHMGPASDLAGNPRCLSRDFSPYFAGRYLGRNVTKATLAQPDFGWFDKVVEGGPSFELSGLHGGGHYGVGGTLGEMGDLYNSPADPVFYLHHANLDRVWWSWQSKNLPTRLNDISGPIFLMDYDNLQGGNVTLAFPLSVGINAPNVTIADVMDIRSAALCYEYDHLYH</sequence>
<evidence type="ECO:0000256" key="2">
    <source>
        <dbReference type="ARBA" id="ARBA00023008"/>
    </source>
</evidence>
<keyword evidence="1" id="KW-0479">Metal-binding</keyword>
<dbReference type="Proteomes" id="UP000807469">
    <property type="component" value="Unassembled WGS sequence"/>
</dbReference>
<evidence type="ECO:0000313" key="6">
    <source>
        <dbReference type="EMBL" id="KAF9475132.1"/>
    </source>
</evidence>